<dbReference type="PANTHER" id="PTHR30250">
    <property type="entry name" value="PST FAMILY PREDICTED COLANIC ACID TRANSPORTER"/>
    <property type="match status" value="1"/>
</dbReference>
<evidence type="ECO:0000313" key="7">
    <source>
        <dbReference type="Proteomes" id="UP000487649"/>
    </source>
</evidence>
<evidence type="ECO:0000256" key="5">
    <source>
        <dbReference type="ARBA" id="ARBA00023136"/>
    </source>
</evidence>
<dbReference type="EMBL" id="WMQE01000014">
    <property type="protein sequence ID" value="MTK21293.1"/>
    <property type="molecule type" value="Genomic_DNA"/>
</dbReference>
<comment type="caution">
    <text evidence="6">The sequence shown here is derived from an EMBL/GenBank/DDBJ whole genome shotgun (WGS) entry which is preliminary data.</text>
</comment>
<organism evidence="6 7">
    <name type="scientific">Turicibacter sanguinis</name>
    <dbReference type="NCBI Taxonomy" id="154288"/>
    <lineage>
        <taxon>Bacteria</taxon>
        <taxon>Bacillati</taxon>
        <taxon>Bacillota</taxon>
        <taxon>Erysipelotrichia</taxon>
        <taxon>Erysipelotrichales</taxon>
        <taxon>Turicibacteraceae</taxon>
        <taxon>Turicibacter</taxon>
    </lineage>
</organism>
<keyword evidence="5" id="KW-0472">Membrane</keyword>
<dbReference type="OrthoDB" id="8609648at2"/>
<protein>
    <submittedName>
        <fullName evidence="6">Uncharacterized protein</fullName>
    </submittedName>
</protein>
<dbReference type="InterPro" id="IPR050833">
    <property type="entry name" value="Poly_Biosynth_Transport"/>
</dbReference>
<dbReference type="GO" id="GO:0005886">
    <property type="term" value="C:plasma membrane"/>
    <property type="evidence" value="ECO:0007669"/>
    <property type="project" value="UniProtKB-SubCell"/>
</dbReference>
<accession>A0A173QVI3</accession>
<evidence type="ECO:0000256" key="2">
    <source>
        <dbReference type="ARBA" id="ARBA00022475"/>
    </source>
</evidence>
<keyword evidence="3" id="KW-0812">Transmembrane</keyword>
<dbReference type="Proteomes" id="UP000487649">
    <property type="component" value="Unassembled WGS sequence"/>
</dbReference>
<dbReference type="RefSeq" id="WP_006784217.1">
    <property type="nucleotide sequence ID" value="NZ_CABJBH010000005.1"/>
</dbReference>
<sequence>MRTKHSFFNMLATTIPNLILPILGFVKFSLFSSIYGSSINGLYSTLLQIMAVLNLVEGGFGMAFQQILYKPLADKNHKKVTELYNGAVYLFRWMGIIILVLGTIIGIVSPLFISKADPIPSGTIYLIYFLLLIPVVISYFLMGPNIVVQSDQQYYKINIGIQFITFIRSVLVVVLALLKVDLAIVLLVDGLLTIATYVYSRQKSLKLYPYLKNNHEERDLSALENTKHVFAHKISGVVLSNTDPILLSVFVATSVTNIYNAYNLICSSLQKILFSIVQAPIDSFGNLFSNENEEHKYATFLEYTNFAFFLSSVICSILFVVMRDFMMLWMKEEQYILSLFAVLLFSVNLFYLVSREPLLVVRNVNGLFKETKKIAYITAIANLLISLVLIKNFGITGILLGTFLSQFIFDFFMTVNLVYPRVFNLSPWYYYRLVLGRIGIMFVIGSISYMGWKLVFPSGTSSILVWFLGSAVLGTIVLIAHSILYFVFFNEFRLFVNRAKRIVLKK</sequence>
<evidence type="ECO:0000256" key="1">
    <source>
        <dbReference type="ARBA" id="ARBA00004651"/>
    </source>
</evidence>
<gene>
    <name evidence="6" type="ORF">GMA92_07655</name>
</gene>
<evidence type="ECO:0000256" key="4">
    <source>
        <dbReference type="ARBA" id="ARBA00022989"/>
    </source>
</evidence>
<reference evidence="6 7" key="1">
    <citation type="journal article" date="2019" name="Nat. Med.">
        <title>A library of human gut bacterial isolates paired with longitudinal multiomics data enables mechanistic microbiome research.</title>
        <authorList>
            <person name="Poyet M."/>
            <person name="Groussin M."/>
            <person name="Gibbons S.M."/>
            <person name="Avila-Pacheco J."/>
            <person name="Jiang X."/>
            <person name="Kearney S.M."/>
            <person name="Perrotta A.R."/>
            <person name="Berdy B."/>
            <person name="Zhao S."/>
            <person name="Lieberman T.D."/>
            <person name="Swanson P.K."/>
            <person name="Smith M."/>
            <person name="Roesemann S."/>
            <person name="Alexander J.E."/>
            <person name="Rich S.A."/>
            <person name="Livny J."/>
            <person name="Vlamakis H."/>
            <person name="Clish C."/>
            <person name="Bullock K."/>
            <person name="Deik A."/>
            <person name="Scott J."/>
            <person name="Pierce K.A."/>
            <person name="Xavier R.J."/>
            <person name="Alm E.J."/>
        </authorList>
    </citation>
    <scope>NUCLEOTIDE SEQUENCE [LARGE SCALE GENOMIC DNA]</scope>
    <source>
        <strain evidence="6 7">BIOML-A198</strain>
    </source>
</reference>
<name>A0A173QVI3_9FIRM</name>
<evidence type="ECO:0000313" key="6">
    <source>
        <dbReference type="EMBL" id="MTK21293.1"/>
    </source>
</evidence>
<proteinExistence type="predicted"/>
<keyword evidence="2" id="KW-1003">Cell membrane</keyword>
<dbReference type="PANTHER" id="PTHR30250:SF26">
    <property type="entry name" value="PSMA PROTEIN"/>
    <property type="match status" value="1"/>
</dbReference>
<dbReference type="AlphaFoldDB" id="A0A173QVI3"/>
<evidence type="ECO:0000256" key="3">
    <source>
        <dbReference type="ARBA" id="ARBA00022692"/>
    </source>
</evidence>
<comment type="subcellular location">
    <subcellularLocation>
        <location evidence="1">Cell membrane</location>
        <topology evidence="1">Multi-pass membrane protein</topology>
    </subcellularLocation>
</comment>
<keyword evidence="4" id="KW-1133">Transmembrane helix</keyword>